<proteinExistence type="predicted"/>
<dbReference type="PANTHER" id="PTHR22789">
    <property type="entry name" value="FUCULOSE PHOSPHATE ALDOLASE"/>
    <property type="match status" value="1"/>
</dbReference>
<dbReference type="EMBL" id="PIUM01000015">
    <property type="protein sequence ID" value="PKU23925.1"/>
    <property type="molecule type" value="Genomic_DNA"/>
</dbReference>
<dbReference type="GO" id="GO:0019323">
    <property type="term" value="P:pentose catabolic process"/>
    <property type="evidence" value="ECO:0007669"/>
    <property type="project" value="TreeGrafter"/>
</dbReference>
<evidence type="ECO:0000313" key="4">
    <source>
        <dbReference type="EMBL" id="PKU23925.1"/>
    </source>
</evidence>
<dbReference type="PANTHER" id="PTHR22789:SF0">
    <property type="entry name" value="3-OXO-TETRONATE 4-PHOSPHATE DECARBOXYLASE-RELATED"/>
    <property type="match status" value="1"/>
</dbReference>
<dbReference type="InterPro" id="IPR050197">
    <property type="entry name" value="Aldolase_class_II_sugar_metab"/>
</dbReference>
<dbReference type="InterPro" id="IPR036409">
    <property type="entry name" value="Aldolase_II/adducin_N_sf"/>
</dbReference>
<evidence type="ECO:0000256" key="1">
    <source>
        <dbReference type="ARBA" id="ARBA00022723"/>
    </source>
</evidence>
<dbReference type="RefSeq" id="WP_101251186.1">
    <property type="nucleotide sequence ID" value="NZ_PIUM01000015.1"/>
</dbReference>
<evidence type="ECO:0000256" key="2">
    <source>
        <dbReference type="ARBA" id="ARBA00023239"/>
    </source>
</evidence>
<comment type="caution">
    <text evidence="4">The sequence shown here is derived from an EMBL/GenBank/DDBJ whole genome shotgun (WGS) entry which is preliminary data.</text>
</comment>
<keyword evidence="1" id="KW-0479">Metal-binding</keyword>
<protein>
    <submittedName>
        <fullName evidence="4">Class II aldolase</fullName>
    </submittedName>
</protein>
<feature type="domain" description="Class II aldolase/adducin N-terminal" evidence="3">
    <location>
        <begin position="13"/>
        <end position="187"/>
    </location>
</feature>
<keyword evidence="5" id="KW-1185">Reference proteome</keyword>
<dbReference type="Pfam" id="PF00596">
    <property type="entry name" value="Aldolase_II"/>
    <property type="match status" value="1"/>
</dbReference>
<organism evidence="4 5">
    <name type="scientific">Telmatospirillum siberiense</name>
    <dbReference type="NCBI Taxonomy" id="382514"/>
    <lineage>
        <taxon>Bacteria</taxon>
        <taxon>Pseudomonadati</taxon>
        <taxon>Pseudomonadota</taxon>
        <taxon>Alphaproteobacteria</taxon>
        <taxon>Rhodospirillales</taxon>
        <taxon>Rhodospirillaceae</taxon>
        <taxon>Telmatospirillum</taxon>
    </lineage>
</organism>
<gene>
    <name evidence="4" type="ORF">CWS72_13695</name>
</gene>
<dbReference type="Proteomes" id="UP000233293">
    <property type="component" value="Unassembled WGS sequence"/>
</dbReference>
<dbReference type="OrthoDB" id="5291399at2"/>
<keyword evidence="2" id="KW-0456">Lyase</keyword>
<reference evidence="5" key="1">
    <citation type="submission" date="2017-12" db="EMBL/GenBank/DDBJ databases">
        <title>Draft genome sequence of Telmatospirillum siberiense 26-4b1T, an acidotolerant peatland alphaproteobacterium potentially involved in sulfur cycling.</title>
        <authorList>
            <person name="Hausmann B."/>
            <person name="Pjevac P."/>
            <person name="Schreck K."/>
            <person name="Herbold C.W."/>
            <person name="Daims H."/>
            <person name="Wagner M."/>
            <person name="Pester M."/>
            <person name="Loy A."/>
        </authorList>
    </citation>
    <scope>NUCLEOTIDE SEQUENCE [LARGE SCALE GENOMIC DNA]</scope>
    <source>
        <strain evidence="5">26-4b1</strain>
    </source>
</reference>
<name>A0A2N3PU47_9PROT</name>
<dbReference type="SMART" id="SM01007">
    <property type="entry name" value="Aldolase_II"/>
    <property type="match status" value="1"/>
</dbReference>
<dbReference type="SUPFAM" id="SSF53639">
    <property type="entry name" value="AraD/HMP-PK domain-like"/>
    <property type="match status" value="1"/>
</dbReference>
<evidence type="ECO:0000313" key="5">
    <source>
        <dbReference type="Proteomes" id="UP000233293"/>
    </source>
</evidence>
<dbReference type="GO" id="GO:0016832">
    <property type="term" value="F:aldehyde-lyase activity"/>
    <property type="evidence" value="ECO:0007669"/>
    <property type="project" value="TreeGrafter"/>
</dbReference>
<dbReference type="GO" id="GO:0046872">
    <property type="term" value="F:metal ion binding"/>
    <property type="evidence" value="ECO:0007669"/>
    <property type="project" value="UniProtKB-KW"/>
</dbReference>
<dbReference type="AlphaFoldDB" id="A0A2N3PU47"/>
<accession>A0A2N3PU47</accession>
<sequence>MSENTVRSTTQRLSIIDASVRLEKLGLNKGTAGNISIRWNGGFLITPSGMAPHRLHPEDIVAVDMDGSWQGARKPSSEWRFHRDIYAARPEITAVVHAHPSFCVALAVLHKEIPPYHYMVAKAGGRDIRCAPYASFGTQALSDFAMTALEGRKACLLANHGMIATGTSLDGAMALAVEVEELAEGYWRALQLGEPILLSDEEMASTVERFSAYGENAQKGSR</sequence>
<dbReference type="Gene3D" id="3.40.225.10">
    <property type="entry name" value="Class II aldolase/adducin N-terminal domain"/>
    <property type="match status" value="1"/>
</dbReference>
<dbReference type="GO" id="GO:0005829">
    <property type="term" value="C:cytosol"/>
    <property type="evidence" value="ECO:0007669"/>
    <property type="project" value="TreeGrafter"/>
</dbReference>
<evidence type="ECO:0000259" key="3">
    <source>
        <dbReference type="SMART" id="SM01007"/>
    </source>
</evidence>
<dbReference type="InterPro" id="IPR001303">
    <property type="entry name" value="Aldolase_II/adducin_N"/>
</dbReference>